<organism evidence="2">
    <name type="scientific">Timema cristinae</name>
    <name type="common">Walking stick</name>
    <dbReference type="NCBI Taxonomy" id="61476"/>
    <lineage>
        <taxon>Eukaryota</taxon>
        <taxon>Metazoa</taxon>
        <taxon>Ecdysozoa</taxon>
        <taxon>Arthropoda</taxon>
        <taxon>Hexapoda</taxon>
        <taxon>Insecta</taxon>
        <taxon>Pterygota</taxon>
        <taxon>Neoptera</taxon>
        <taxon>Polyneoptera</taxon>
        <taxon>Phasmatodea</taxon>
        <taxon>Timematodea</taxon>
        <taxon>Timematoidea</taxon>
        <taxon>Timematidae</taxon>
        <taxon>Timema</taxon>
    </lineage>
</organism>
<feature type="compositionally biased region" description="Basic and acidic residues" evidence="1">
    <location>
        <begin position="120"/>
        <end position="131"/>
    </location>
</feature>
<proteinExistence type="predicted"/>
<dbReference type="EMBL" id="OC322858">
    <property type="protein sequence ID" value="CAD7412396.1"/>
    <property type="molecule type" value="Genomic_DNA"/>
</dbReference>
<protein>
    <submittedName>
        <fullName evidence="2">Uncharacterized protein</fullName>
    </submittedName>
</protein>
<evidence type="ECO:0000256" key="1">
    <source>
        <dbReference type="SAM" id="MobiDB-lite"/>
    </source>
</evidence>
<accession>A0A7R9H8Z8</accession>
<dbReference type="PANTHER" id="PTHR21838">
    <property type="entry name" value="COILED-COIL DOMAIN-CONTAINING PROTEIN 137"/>
    <property type="match status" value="1"/>
</dbReference>
<evidence type="ECO:0000313" key="2">
    <source>
        <dbReference type="EMBL" id="CAD7412396.1"/>
    </source>
</evidence>
<dbReference type="PANTHER" id="PTHR21838:SF2">
    <property type="entry name" value="COILED-COIL DOMAIN-CONTAINING PROTEIN 137"/>
    <property type="match status" value="1"/>
</dbReference>
<feature type="region of interest" description="Disordered" evidence="1">
    <location>
        <begin position="108"/>
        <end position="131"/>
    </location>
</feature>
<reference evidence="2" key="1">
    <citation type="submission" date="2020-11" db="EMBL/GenBank/DDBJ databases">
        <authorList>
            <person name="Tran Van P."/>
        </authorList>
    </citation>
    <scope>NUCLEOTIDE SEQUENCE</scope>
</reference>
<sequence length="260" mass="29605">MLPEDTPQEQLLKEVIAEAKFEKKFGVDVKRDIYTGDVIGVTKKPKDELSKMMMEGNIGKRKRELKPKNILSQVNKHERSKLKQSKKNNVEEDRFSSYQDEVKFGEVVHGPPDLTAPRKANKETNSSRDEFLTSSCNAGRYIGGANSSRRVSVNGWWVFPRYPMRSGSSTDTGLVGRSTEGTPLVGEERHVTKSLFPTVDAQNFPGKKALLLKSLLKPNEDTIRSKRKNHETDIERSILESRRMSVVDAYRQMKAQRHQQ</sequence>
<name>A0A7R9H8Z8_TIMCR</name>
<feature type="region of interest" description="Disordered" evidence="1">
    <location>
        <begin position="75"/>
        <end position="95"/>
    </location>
</feature>
<gene>
    <name evidence="2" type="ORF">TCEB3V08_LOCUS11368</name>
</gene>
<dbReference type="InterPro" id="IPR026680">
    <property type="entry name" value="CCDC137"/>
</dbReference>
<dbReference type="AlphaFoldDB" id="A0A7R9H8Z8"/>
<dbReference type="GO" id="GO:0005634">
    <property type="term" value="C:nucleus"/>
    <property type="evidence" value="ECO:0007669"/>
    <property type="project" value="TreeGrafter"/>
</dbReference>